<feature type="domain" description="Erythronate-4-phosphate dehydrogenase dimerisation" evidence="8">
    <location>
        <begin position="307"/>
        <end position="365"/>
    </location>
</feature>
<dbReference type="InterPro" id="IPR029753">
    <property type="entry name" value="D-isomer_DH_CS"/>
</dbReference>
<dbReference type="InterPro" id="IPR006140">
    <property type="entry name" value="D-isomer_DH_NAD-bd"/>
</dbReference>
<comment type="caution">
    <text evidence="9">The sequence shown here is derived from an EMBL/GenBank/DDBJ whole genome shotgun (WGS) entry which is preliminary data.</text>
</comment>
<evidence type="ECO:0000259" key="7">
    <source>
        <dbReference type="Pfam" id="PF02826"/>
    </source>
</evidence>
<feature type="active site" evidence="5">
    <location>
        <position position="241"/>
    </location>
</feature>
<organism evidence="9 10">
    <name type="scientific">Aliikangiella marina</name>
    <dbReference type="NCBI Taxonomy" id="1712262"/>
    <lineage>
        <taxon>Bacteria</taxon>
        <taxon>Pseudomonadati</taxon>
        <taxon>Pseudomonadota</taxon>
        <taxon>Gammaproteobacteria</taxon>
        <taxon>Oceanospirillales</taxon>
        <taxon>Pleioneaceae</taxon>
        <taxon>Aliikangiella</taxon>
    </lineage>
</organism>
<dbReference type="AlphaFoldDB" id="A0A545TDC7"/>
<keyword evidence="1 5" id="KW-0963">Cytoplasm</keyword>
<feature type="domain" description="D-isomer specific 2-hydroxyacid dehydrogenase NAD-binding" evidence="7">
    <location>
        <begin position="115"/>
        <end position="260"/>
    </location>
</feature>
<dbReference type="Pfam" id="PF02826">
    <property type="entry name" value="2-Hacid_dh_C"/>
    <property type="match status" value="1"/>
</dbReference>
<name>A0A545TDC7_9GAMM</name>
<dbReference type="HAMAP" id="MF_01825">
    <property type="entry name" value="PdxB"/>
    <property type="match status" value="1"/>
</dbReference>
<comment type="catalytic activity">
    <reaction evidence="5">
        <text>4-phospho-D-erythronate + NAD(+) = (R)-3-hydroxy-2-oxo-4-phosphooxybutanoate + NADH + H(+)</text>
        <dbReference type="Rhea" id="RHEA:18829"/>
        <dbReference type="ChEBI" id="CHEBI:15378"/>
        <dbReference type="ChEBI" id="CHEBI:57540"/>
        <dbReference type="ChEBI" id="CHEBI:57945"/>
        <dbReference type="ChEBI" id="CHEBI:58538"/>
        <dbReference type="ChEBI" id="CHEBI:58766"/>
        <dbReference type="EC" id="1.1.1.290"/>
    </reaction>
</comment>
<dbReference type="PANTHER" id="PTHR10996">
    <property type="entry name" value="2-HYDROXYACID DEHYDROGENASE-RELATED"/>
    <property type="match status" value="1"/>
</dbReference>
<feature type="binding site" evidence="5">
    <location>
        <position position="71"/>
    </location>
    <ligand>
        <name>substrate</name>
    </ligand>
</feature>
<dbReference type="PROSITE" id="PS00671">
    <property type="entry name" value="D_2_HYDROXYACID_DH_3"/>
    <property type="match status" value="1"/>
</dbReference>
<dbReference type="InterPro" id="IPR020921">
    <property type="entry name" value="Erythronate-4-P_DHase"/>
</dbReference>
<dbReference type="EC" id="1.1.1.290" evidence="5"/>
<evidence type="ECO:0000259" key="8">
    <source>
        <dbReference type="Pfam" id="PF11890"/>
    </source>
</evidence>
<gene>
    <name evidence="5" type="primary">pdxB</name>
    <name evidence="9" type="ORF">FLL45_09815</name>
</gene>
<reference evidence="9 10" key="1">
    <citation type="submission" date="2019-06" db="EMBL/GenBank/DDBJ databases">
        <title>Draft genome of Aliikangiella marina GYP-15.</title>
        <authorList>
            <person name="Wang G."/>
        </authorList>
    </citation>
    <scope>NUCLEOTIDE SEQUENCE [LARGE SCALE GENOMIC DNA]</scope>
    <source>
        <strain evidence="9 10">GYP-15</strain>
    </source>
</reference>
<dbReference type="GO" id="GO:0051287">
    <property type="term" value="F:NAD binding"/>
    <property type="evidence" value="ECO:0007669"/>
    <property type="project" value="InterPro"/>
</dbReference>
<dbReference type="InterPro" id="IPR006139">
    <property type="entry name" value="D-isomer_2_OHA_DH_cat_dom"/>
</dbReference>
<dbReference type="GO" id="GO:0030267">
    <property type="term" value="F:glyoxylate reductase (NADPH) activity"/>
    <property type="evidence" value="ECO:0007669"/>
    <property type="project" value="TreeGrafter"/>
</dbReference>
<dbReference type="EMBL" id="VIKR01000002">
    <property type="protein sequence ID" value="TQV75222.1"/>
    <property type="molecule type" value="Genomic_DNA"/>
</dbReference>
<dbReference type="GO" id="GO:0008615">
    <property type="term" value="P:pyridoxine biosynthetic process"/>
    <property type="evidence" value="ECO:0007669"/>
    <property type="project" value="UniProtKB-UniRule"/>
</dbReference>
<accession>A0A545TDC7</accession>
<protein>
    <recommendedName>
        <fullName evidence="5">Erythronate-4-phosphate dehydrogenase</fullName>
        <ecNumber evidence="5">1.1.1.290</ecNumber>
    </recommendedName>
</protein>
<keyword evidence="10" id="KW-1185">Reference proteome</keyword>
<feature type="binding site" evidence="5">
    <location>
        <position position="179"/>
    </location>
    <ligand>
        <name>NAD(+)</name>
        <dbReference type="ChEBI" id="CHEBI:57540"/>
    </ligand>
</feature>
<dbReference type="GO" id="GO:0005829">
    <property type="term" value="C:cytosol"/>
    <property type="evidence" value="ECO:0007669"/>
    <property type="project" value="TreeGrafter"/>
</dbReference>
<evidence type="ECO:0000256" key="3">
    <source>
        <dbReference type="ARBA" id="ARBA00023027"/>
    </source>
</evidence>
<evidence type="ECO:0000256" key="1">
    <source>
        <dbReference type="ARBA" id="ARBA00022490"/>
    </source>
</evidence>
<feature type="binding site" evidence="5">
    <location>
        <begin position="210"/>
        <end position="212"/>
    </location>
    <ligand>
        <name>NAD(+)</name>
        <dbReference type="ChEBI" id="CHEBI:57540"/>
    </ligand>
</feature>
<feature type="binding site" evidence="5">
    <location>
        <position position="151"/>
    </location>
    <ligand>
        <name>NAD(+)</name>
        <dbReference type="ChEBI" id="CHEBI:57540"/>
    </ligand>
</feature>
<feature type="binding site" evidence="5">
    <location>
        <position position="261"/>
    </location>
    <ligand>
        <name>NAD(+)</name>
        <dbReference type="ChEBI" id="CHEBI:57540"/>
    </ligand>
</feature>
<evidence type="ECO:0000313" key="9">
    <source>
        <dbReference type="EMBL" id="TQV75222.1"/>
    </source>
</evidence>
<keyword evidence="3 5" id="KW-0520">NAD</keyword>
<keyword evidence="4 5" id="KW-0664">Pyridoxine biosynthesis</keyword>
<comment type="subunit">
    <text evidence="5">Homodimer.</text>
</comment>
<dbReference type="InterPro" id="IPR038251">
    <property type="entry name" value="PdxB_dimer_sf"/>
</dbReference>
<dbReference type="SUPFAM" id="SSF52283">
    <property type="entry name" value="Formate/glycerate dehydrogenase catalytic domain-like"/>
    <property type="match status" value="1"/>
</dbReference>
<dbReference type="Pfam" id="PF11890">
    <property type="entry name" value="DUF3410"/>
    <property type="match status" value="1"/>
</dbReference>
<keyword evidence="2 5" id="KW-0560">Oxidoreductase</keyword>
<comment type="subcellular location">
    <subcellularLocation>
        <location evidence="5">Cytoplasm</location>
    </subcellularLocation>
</comment>
<evidence type="ECO:0000313" key="10">
    <source>
        <dbReference type="Proteomes" id="UP000317839"/>
    </source>
</evidence>
<dbReference type="CDD" id="cd12158">
    <property type="entry name" value="ErythrP_dh"/>
    <property type="match status" value="1"/>
</dbReference>
<sequence length="395" mass="44014">MNQKKLKVLADENMPHIDRLLSNIATVVRKSGREIVRDDLIDCDALLCRSITMVDEALLQGTSIKFVGSATIGIDHLDTEWLDKNHIHWTNAAGCNAAAVVQYVLSAISLWVTNTHQSIEELKVGIVGAGNVGSGLARALQILGVKYHLCDPPLERAGDKRAFTDFESILKCDVITFHTPLSTSGQDKTYHLLDEQQLLKLNRNQLVINASRGGVIDNQALKNYLTSEQAAAFVLDVFENEPDIDVELAKYCLSATPHIAGHTLEGKSRGSFMVYQSLCEVFGYKHETTEQSLYPVNNQLAFQKSFDLPSLLLAIYDIKNDSDRMREKVGLNGKIFDQLRKGYPNSHKVFPRRDYSGWELKVSTSETDKYGLIEKIQRLFSDNKGTAGTARNVKA</sequence>
<feature type="binding site" evidence="5">
    <location>
        <position position="236"/>
    </location>
    <ligand>
        <name>NAD(+)</name>
        <dbReference type="ChEBI" id="CHEBI:57540"/>
    </ligand>
</feature>
<dbReference type="PANTHER" id="PTHR10996:SF178">
    <property type="entry name" value="2-HYDROXYACID DEHYDROGENASE YGL185C-RELATED"/>
    <property type="match status" value="1"/>
</dbReference>
<dbReference type="Pfam" id="PF00389">
    <property type="entry name" value="2-Hacid_dh"/>
    <property type="match status" value="1"/>
</dbReference>
<dbReference type="InterPro" id="IPR050223">
    <property type="entry name" value="D-isomer_2-hydroxyacid_DH"/>
</dbReference>
<dbReference type="Gene3D" id="3.30.1370.170">
    <property type="match status" value="1"/>
</dbReference>
<comment type="pathway">
    <text evidence="5">Cofactor biosynthesis; pyridoxine 5'-phosphate biosynthesis; pyridoxine 5'-phosphate from D-erythrose 4-phosphate: step 2/5.</text>
</comment>
<dbReference type="GO" id="GO:0046983">
    <property type="term" value="F:protein dimerization activity"/>
    <property type="evidence" value="ECO:0007669"/>
    <property type="project" value="InterPro"/>
</dbReference>
<feature type="domain" description="D-isomer specific 2-hydroxyacid dehydrogenase catalytic" evidence="6">
    <location>
        <begin position="24"/>
        <end position="281"/>
    </location>
</feature>
<feature type="active site" evidence="5">
    <location>
        <position position="212"/>
    </location>
</feature>
<feature type="binding site" evidence="5">
    <location>
        <position position="50"/>
    </location>
    <ligand>
        <name>substrate</name>
    </ligand>
</feature>
<dbReference type="Gene3D" id="3.40.50.720">
    <property type="entry name" value="NAD(P)-binding Rossmann-like Domain"/>
    <property type="match status" value="2"/>
</dbReference>
<comment type="function">
    <text evidence="5">Catalyzes the oxidation of erythronate-4-phosphate to 3-hydroxy-2-oxo-4-phosphonooxybutanoate.</text>
</comment>
<dbReference type="Proteomes" id="UP000317839">
    <property type="component" value="Unassembled WGS sequence"/>
</dbReference>
<comment type="caution">
    <text evidence="5">Lacks conserved residue(s) required for the propagation of feature annotation.</text>
</comment>
<evidence type="ECO:0000256" key="2">
    <source>
        <dbReference type="ARBA" id="ARBA00023002"/>
    </source>
</evidence>
<feature type="active site" description="Proton donor" evidence="5">
    <location>
        <position position="258"/>
    </location>
</feature>
<dbReference type="GO" id="GO:0016618">
    <property type="term" value="F:hydroxypyruvate reductase [NAD(P)H] activity"/>
    <property type="evidence" value="ECO:0007669"/>
    <property type="project" value="TreeGrafter"/>
</dbReference>
<dbReference type="OrthoDB" id="9770208at2"/>
<dbReference type="GO" id="GO:0033711">
    <property type="term" value="F:4-phosphoerythronate dehydrogenase activity"/>
    <property type="evidence" value="ECO:0007669"/>
    <property type="project" value="UniProtKB-EC"/>
</dbReference>
<proteinExistence type="inferred from homology"/>
<evidence type="ECO:0000256" key="5">
    <source>
        <dbReference type="HAMAP-Rule" id="MF_01825"/>
    </source>
</evidence>
<dbReference type="InterPro" id="IPR024531">
    <property type="entry name" value="Erythronate-4-P_DHase_dimer"/>
</dbReference>
<dbReference type="RefSeq" id="WP_142941838.1">
    <property type="nucleotide sequence ID" value="NZ_VIKR01000002.1"/>
</dbReference>
<comment type="similarity">
    <text evidence="5">Belongs to the D-isomer specific 2-hydroxyacid dehydrogenase family. PdxB subfamily.</text>
</comment>
<evidence type="ECO:0000256" key="4">
    <source>
        <dbReference type="ARBA" id="ARBA00023096"/>
    </source>
</evidence>
<dbReference type="UniPathway" id="UPA00244">
    <property type="reaction ID" value="UER00310"/>
</dbReference>
<dbReference type="SUPFAM" id="SSF51735">
    <property type="entry name" value="NAD(P)-binding Rossmann-fold domains"/>
    <property type="match status" value="1"/>
</dbReference>
<dbReference type="InterPro" id="IPR036291">
    <property type="entry name" value="NAD(P)-bd_dom_sf"/>
</dbReference>
<evidence type="ECO:0000259" key="6">
    <source>
        <dbReference type="Pfam" id="PF00389"/>
    </source>
</evidence>